<proteinExistence type="predicted"/>
<reference evidence="10 11" key="1">
    <citation type="submission" date="2018-11" db="EMBL/GenBank/DDBJ databases">
        <title>Genome sequence of strain 7197.</title>
        <authorList>
            <person name="Gao J."/>
            <person name="Sun J."/>
        </authorList>
    </citation>
    <scope>NUCLEOTIDE SEQUENCE [LARGE SCALE GENOMIC DNA]</scope>
    <source>
        <strain evidence="10 11">7197</strain>
    </source>
</reference>
<dbReference type="RefSeq" id="WP_124697610.1">
    <property type="nucleotide sequence ID" value="NZ_JBHUFE010000027.1"/>
</dbReference>
<gene>
    <name evidence="10" type="ORF">EH198_21750</name>
</gene>
<evidence type="ECO:0000256" key="2">
    <source>
        <dbReference type="ARBA" id="ARBA00022525"/>
    </source>
</evidence>
<sequence>MLKEIVQVLVKDPAAAHRLKNGQFELAGVSEVEQKALLAALGDRNGFGKDVQLGAWDTVKAQAAF</sequence>
<dbReference type="Pfam" id="PF05952">
    <property type="entry name" value="ComX"/>
    <property type="match status" value="1"/>
</dbReference>
<evidence type="ECO:0000256" key="7">
    <source>
        <dbReference type="ARBA" id="ARBA00029483"/>
    </source>
</evidence>
<accession>A0A3N9PQI2</accession>
<evidence type="ECO:0000256" key="1">
    <source>
        <dbReference type="ARBA" id="ARBA00004613"/>
    </source>
</evidence>
<evidence type="ECO:0000313" key="11">
    <source>
        <dbReference type="Proteomes" id="UP000282529"/>
    </source>
</evidence>
<evidence type="ECO:0000256" key="5">
    <source>
        <dbReference type="ARBA" id="ARBA00023288"/>
    </source>
</evidence>
<keyword evidence="3" id="KW-0588">Pheromone</keyword>
<dbReference type="EMBL" id="RQPI01000019">
    <property type="protein sequence ID" value="RQW08572.1"/>
    <property type="molecule type" value="Genomic_DNA"/>
</dbReference>
<dbReference type="GO" id="GO:0005576">
    <property type="term" value="C:extracellular region"/>
    <property type="evidence" value="ECO:0007669"/>
    <property type="project" value="UniProtKB-SubCell"/>
</dbReference>
<keyword evidence="5" id="KW-0449">Lipoprotein</keyword>
<evidence type="ECO:0000256" key="3">
    <source>
        <dbReference type="ARBA" id="ARBA00023044"/>
    </source>
</evidence>
<dbReference type="GO" id="GO:0030420">
    <property type="term" value="P:establishment of competence for transformation"/>
    <property type="evidence" value="ECO:0007669"/>
    <property type="project" value="UniProtKB-KW"/>
</dbReference>
<dbReference type="OrthoDB" id="2627955at2"/>
<keyword evidence="11" id="KW-1185">Reference proteome</keyword>
<evidence type="ECO:0000256" key="4">
    <source>
        <dbReference type="ARBA" id="ARBA00023287"/>
    </source>
</evidence>
<evidence type="ECO:0000256" key="6">
    <source>
        <dbReference type="ARBA" id="ARBA00023289"/>
    </source>
</evidence>
<evidence type="ECO:0000313" key="10">
    <source>
        <dbReference type="EMBL" id="RQW08572.1"/>
    </source>
</evidence>
<comment type="subcellular location">
    <subcellularLocation>
        <location evidence="1">Secreted</location>
    </subcellularLocation>
</comment>
<dbReference type="InterPro" id="IPR009233">
    <property type="entry name" value="Competence_ComX_Bacillus"/>
</dbReference>
<name>A0A3N9PQI2_9BACL</name>
<keyword evidence="6" id="KW-0636">Prenylation</keyword>
<keyword evidence="2" id="KW-0964">Secreted</keyword>
<organism evidence="10 11">
    <name type="scientific">Paenibacillus rhizophilus</name>
    <dbReference type="NCBI Taxonomy" id="1850366"/>
    <lineage>
        <taxon>Bacteria</taxon>
        <taxon>Bacillati</taxon>
        <taxon>Bacillota</taxon>
        <taxon>Bacilli</taxon>
        <taxon>Bacillales</taxon>
        <taxon>Paenibacillaceae</taxon>
        <taxon>Paenibacillus</taxon>
    </lineage>
</organism>
<keyword evidence="4" id="KW-0178">Competence</keyword>
<evidence type="ECO:0000256" key="8">
    <source>
        <dbReference type="ARBA" id="ARBA00029545"/>
    </source>
</evidence>
<comment type="caution">
    <text evidence="10">The sequence shown here is derived from an EMBL/GenBank/DDBJ whole genome shotgun (WGS) entry which is preliminary data.</text>
</comment>
<protein>
    <recommendedName>
        <fullName evidence="8">ComX pheromone</fullName>
    </recommendedName>
    <alternativeName>
        <fullName evidence="9">Competence pheromone</fullName>
    </alternativeName>
</protein>
<dbReference type="GO" id="GO:0005186">
    <property type="term" value="F:pheromone activity"/>
    <property type="evidence" value="ECO:0007669"/>
    <property type="project" value="UniProtKB-KW"/>
</dbReference>
<dbReference type="Proteomes" id="UP000282529">
    <property type="component" value="Unassembled WGS sequence"/>
</dbReference>
<evidence type="ECO:0000256" key="9">
    <source>
        <dbReference type="ARBA" id="ARBA00030321"/>
    </source>
</evidence>
<comment type="subunit">
    <text evidence="7">Interacts directly with the sensor histidine kinase ComP and stimulates its activity.</text>
</comment>
<dbReference type="AlphaFoldDB" id="A0A3N9PQI2"/>